<feature type="region of interest" description="Disordered" evidence="1">
    <location>
        <begin position="1"/>
        <end position="31"/>
    </location>
</feature>
<dbReference type="Proteomes" id="UP001359559">
    <property type="component" value="Unassembled WGS sequence"/>
</dbReference>
<name>A0AAN9IV82_CLITE</name>
<feature type="compositionally biased region" description="Basic and acidic residues" evidence="1">
    <location>
        <begin position="61"/>
        <end position="79"/>
    </location>
</feature>
<feature type="compositionally biased region" description="Polar residues" evidence="1">
    <location>
        <begin position="1"/>
        <end position="12"/>
    </location>
</feature>
<dbReference type="EMBL" id="JAYKXN010000005">
    <property type="protein sequence ID" value="KAK7286995.1"/>
    <property type="molecule type" value="Genomic_DNA"/>
</dbReference>
<gene>
    <name evidence="2" type="ORF">RJT34_22390</name>
</gene>
<evidence type="ECO:0000256" key="1">
    <source>
        <dbReference type="SAM" id="MobiDB-lite"/>
    </source>
</evidence>
<dbReference type="Pfam" id="PF07797">
    <property type="entry name" value="DUF1639"/>
    <property type="match status" value="1"/>
</dbReference>
<protein>
    <submittedName>
        <fullName evidence="2">Uncharacterized protein</fullName>
    </submittedName>
</protein>
<dbReference type="InterPro" id="IPR012438">
    <property type="entry name" value="DUF1639"/>
</dbReference>
<dbReference type="AlphaFoldDB" id="A0AAN9IV82"/>
<comment type="caution">
    <text evidence="2">The sequence shown here is derived from an EMBL/GenBank/DDBJ whole genome shotgun (WGS) entry which is preliminary data.</text>
</comment>
<keyword evidence="3" id="KW-1185">Reference proteome</keyword>
<feature type="region of interest" description="Disordered" evidence="1">
    <location>
        <begin position="48"/>
        <end position="97"/>
    </location>
</feature>
<accession>A0AAN9IV82</accession>
<proteinExistence type="predicted"/>
<evidence type="ECO:0000313" key="2">
    <source>
        <dbReference type="EMBL" id="KAK7286995.1"/>
    </source>
</evidence>
<sequence>MVLSNTSQSETPLSPDPHSPCSTDSSDDSANDGLQLLLRSLCILEPAVLGDEQDEVPGETCETKNEEGTNKDKEEEWKPTVKPSISDDDDERMRNVSPEFPLAPKFAALSFCLTREEIEEDFIKLTGAKPPEKPKHIDVTIFTLLLIVSWI</sequence>
<evidence type="ECO:0000313" key="3">
    <source>
        <dbReference type="Proteomes" id="UP001359559"/>
    </source>
</evidence>
<organism evidence="2 3">
    <name type="scientific">Clitoria ternatea</name>
    <name type="common">Butterfly pea</name>
    <dbReference type="NCBI Taxonomy" id="43366"/>
    <lineage>
        <taxon>Eukaryota</taxon>
        <taxon>Viridiplantae</taxon>
        <taxon>Streptophyta</taxon>
        <taxon>Embryophyta</taxon>
        <taxon>Tracheophyta</taxon>
        <taxon>Spermatophyta</taxon>
        <taxon>Magnoliopsida</taxon>
        <taxon>eudicotyledons</taxon>
        <taxon>Gunneridae</taxon>
        <taxon>Pentapetalae</taxon>
        <taxon>rosids</taxon>
        <taxon>fabids</taxon>
        <taxon>Fabales</taxon>
        <taxon>Fabaceae</taxon>
        <taxon>Papilionoideae</taxon>
        <taxon>50 kb inversion clade</taxon>
        <taxon>NPAAA clade</taxon>
        <taxon>indigoferoid/millettioid clade</taxon>
        <taxon>Phaseoleae</taxon>
        <taxon>Clitoria</taxon>
    </lineage>
</organism>
<reference evidence="2 3" key="1">
    <citation type="submission" date="2024-01" db="EMBL/GenBank/DDBJ databases">
        <title>The genomes of 5 underutilized Papilionoideae crops provide insights into root nodulation and disease resistance.</title>
        <authorList>
            <person name="Yuan L."/>
        </authorList>
    </citation>
    <scope>NUCLEOTIDE SEQUENCE [LARGE SCALE GENOMIC DNA]</scope>
    <source>
        <strain evidence="2">LY-2023</strain>
        <tissue evidence="2">Leaf</tissue>
    </source>
</reference>